<name>A0ABS5MKN9_9STAP</name>
<dbReference type="Pfam" id="PF03772">
    <property type="entry name" value="Competence"/>
    <property type="match status" value="1"/>
</dbReference>
<dbReference type="InterPro" id="IPR004477">
    <property type="entry name" value="ComEC_N"/>
</dbReference>
<feature type="transmembrane region" description="Helical" evidence="6">
    <location>
        <begin position="264"/>
        <end position="284"/>
    </location>
</feature>
<evidence type="ECO:0000256" key="6">
    <source>
        <dbReference type="SAM" id="Phobius"/>
    </source>
</evidence>
<evidence type="ECO:0000259" key="7">
    <source>
        <dbReference type="Pfam" id="PF00753"/>
    </source>
</evidence>
<feature type="domain" description="ComEC/Rec2-related protein" evidence="8">
    <location>
        <begin position="209"/>
        <end position="465"/>
    </location>
</feature>
<dbReference type="InterPro" id="IPR035681">
    <property type="entry name" value="ComA-like_MBL"/>
</dbReference>
<feature type="transmembrane region" description="Helical" evidence="6">
    <location>
        <begin position="450"/>
        <end position="467"/>
    </location>
</feature>
<comment type="subcellular location">
    <subcellularLocation>
        <location evidence="1">Cell membrane</location>
        <topology evidence="1">Multi-pass membrane protein</topology>
    </subcellularLocation>
</comment>
<feature type="domain" description="Metallo-beta-lactamase" evidence="7">
    <location>
        <begin position="513"/>
        <end position="706"/>
    </location>
</feature>
<evidence type="ECO:0000259" key="8">
    <source>
        <dbReference type="Pfam" id="PF03772"/>
    </source>
</evidence>
<evidence type="ECO:0000256" key="3">
    <source>
        <dbReference type="ARBA" id="ARBA00022692"/>
    </source>
</evidence>
<dbReference type="InterPro" id="IPR036866">
    <property type="entry name" value="RibonucZ/Hydroxyglut_hydro"/>
</dbReference>
<organism evidence="9 10">
    <name type="scientific">Mammaliicoccus fleurettii</name>
    <dbReference type="NCBI Taxonomy" id="150056"/>
    <lineage>
        <taxon>Bacteria</taxon>
        <taxon>Bacillati</taxon>
        <taxon>Bacillota</taxon>
        <taxon>Bacilli</taxon>
        <taxon>Bacillales</taxon>
        <taxon>Staphylococcaceae</taxon>
        <taxon>Mammaliicoccus</taxon>
    </lineage>
</organism>
<feature type="transmembrane region" description="Helical" evidence="6">
    <location>
        <begin position="330"/>
        <end position="348"/>
    </location>
</feature>
<evidence type="ECO:0000313" key="10">
    <source>
        <dbReference type="Proteomes" id="UP000681586"/>
    </source>
</evidence>
<keyword evidence="5 6" id="KW-0472">Membrane</keyword>
<dbReference type="Pfam" id="PF00753">
    <property type="entry name" value="Lactamase_B"/>
    <property type="match status" value="1"/>
</dbReference>
<evidence type="ECO:0000256" key="5">
    <source>
        <dbReference type="ARBA" id="ARBA00023136"/>
    </source>
</evidence>
<protein>
    <submittedName>
        <fullName evidence="9">DNA internalization-related competence protein ComEC/Rec2</fullName>
    </submittedName>
</protein>
<evidence type="ECO:0000313" key="9">
    <source>
        <dbReference type="EMBL" id="MBS3696485.1"/>
    </source>
</evidence>
<evidence type="ECO:0000256" key="2">
    <source>
        <dbReference type="ARBA" id="ARBA00022475"/>
    </source>
</evidence>
<dbReference type="NCBIfam" id="TIGR00360">
    <property type="entry name" value="ComEC_N-term"/>
    <property type="match status" value="1"/>
</dbReference>
<dbReference type="NCBIfam" id="TIGR00361">
    <property type="entry name" value="ComEC_Rec2"/>
    <property type="match status" value="1"/>
</dbReference>
<feature type="transmembrane region" description="Helical" evidence="6">
    <location>
        <begin position="304"/>
        <end position="323"/>
    </location>
</feature>
<feature type="transmembrane region" description="Helical" evidence="6">
    <location>
        <begin position="40"/>
        <end position="57"/>
    </location>
</feature>
<dbReference type="InterPro" id="IPR052159">
    <property type="entry name" value="Competence_DNA_uptake"/>
</dbReference>
<dbReference type="Proteomes" id="UP000681586">
    <property type="component" value="Unassembled WGS sequence"/>
</dbReference>
<evidence type="ECO:0000256" key="4">
    <source>
        <dbReference type="ARBA" id="ARBA00022989"/>
    </source>
</evidence>
<dbReference type="InterPro" id="IPR001279">
    <property type="entry name" value="Metallo-B-lactamas"/>
</dbReference>
<comment type="caution">
    <text evidence="9">The sequence shown here is derived from an EMBL/GenBank/DDBJ whole genome shotgun (WGS) entry which is preliminary data.</text>
</comment>
<sequence>MWFYFALYLLCGYIFHLNLYVGLSILIIISLSCFIKLHSFKIMIMSLSFIFMGYLTYPKLLLPQIDSFNIPIDHKSYTNVIEFGDKVLIDGDLFQANGDINGKSYKVFYKLKNEHEKNKLLNTMPFMKNCIITYNKTITLPNTNNLKFNYNEYLLEHEIDGVLKLKNFSVGSCKKRYLNVIEKGQLYRERLIQNLKKLDVKNIDDIIALTLGETRYLSSERIEQLKNLGIYHLYAVSGSHVALVNVFLFRFLLRINVKYNHAELIIFIALPLYAILTGLSPSVLRAVGVVMVYMVIKRITNIDSLQILSITFILYTLYNPYVIFDIGFQLSYIISTFILLCIPIIKTFTTFYKIFTINIISQLSPFIILILHFNTFQWLGFISNFIFIPLFELIIFPLVMTFLIIFIIFKKVPFLLSDVIETLLSKTIDLIEKINNIPINDLVVRNLDGFLYFLIFIVVVSISILVLKKHIVKSITIFSILILAISIRPNYDRVILKFLDIGQGDAMIAYHQDVDKVVMIDTGGKDKRKKKKWQIRNKEFTYTDSVLVPELHENGYNRIDYLIISHPHADHMGELSNLIKKVEIKNLVINQKTWDSPYLKLLISEVANTNTNIIDSRNINKLKIGESIYQLYNNDSENHEDKNDTSIVTEIKAYNKKILATGDATERVEHIIISDLKQNYDLLKVGHHGSSTSTSGEFLYKVNPKLCVISSGRNNRYGLPSQKIVKKLEGNKCKVFNTQDYGVINFVIEENSIRVNNGLNEYNKKAYKNH</sequence>
<feature type="transmembrane region" description="Helical" evidence="6">
    <location>
        <begin position="231"/>
        <end position="252"/>
    </location>
</feature>
<dbReference type="SUPFAM" id="SSF56281">
    <property type="entry name" value="Metallo-hydrolase/oxidoreductase"/>
    <property type="match status" value="1"/>
</dbReference>
<evidence type="ECO:0000256" key="1">
    <source>
        <dbReference type="ARBA" id="ARBA00004651"/>
    </source>
</evidence>
<keyword evidence="3 6" id="KW-0812">Transmembrane</keyword>
<dbReference type="InterPro" id="IPR004797">
    <property type="entry name" value="Competence_ComEC/Rec2"/>
</dbReference>
<dbReference type="CDD" id="cd07731">
    <property type="entry name" value="ComA-like_MBL-fold"/>
    <property type="match status" value="1"/>
</dbReference>
<reference evidence="9 10" key="1">
    <citation type="submission" date="2021-05" db="EMBL/GenBank/DDBJ databases">
        <title>Staphylococcus fleurettii isolated from lake water in First Nation community in Manitoba, Canada.</title>
        <authorList>
            <person name="Bashar S."/>
            <person name="Murdock A."/>
            <person name="Patidar R."/>
            <person name="Golding G."/>
            <person name="Farenhorst A."/>
            <person name="Kumar A."/>
        </authorList>
    </citation>
    <scope>NUCLEOTIDE SEQUENCE [LARGE SCALE GENOMIC DNA]</scope>
    <source>
        <strain evidence="9 10">SF002</strain>
    </source>
</reference>
<accession>A0ABS5MKN9</accession>
<feature type="transmembrane region" description="Helical" evidence="6">
    <location>
        <begin position="6"/>
        <end position="28"/>
    </location>
</feature>
<keyword evidence="2" id="KW-1003">Cell membrane</keyword>
<keyword evidence="4 6" id="KW-1133">Transmembrane helix</keyword>
<dbReference type="PANTHER" id="PTHR30619:SF1">
    <property type="entry name" value="RECOMBINATION PROTEIN 2"/>
    <property type="match status" value="1"/>
</dbReference>
<dbReference type="PANTHER" id="PTHR30619">
    <property type="entry name" value="DNA INTERNALIZATION/COMPETENCE PROTEIN COMEC/REC2"/>
    <property type="match status" value="1"/>
</dbReference>
<dbReference type="EMBL" id="JAGXBM010000002">
    <property type="protein sequence ID" value="MBS3696485.1"/>
    <property type="molecule type" value="Genomic_DNA"/>
</dbReference>
<proteinExistence type="predicted"/>
<feature type="transmembrane region" description="Helical" evidence="6">
    <location>
        <begin position="385"/>
        <end position="409"/>
    </location>
</feature>
<feature type="transmembrane region" description="Helical" evidence="6">
    <location>
        <begin position="354"/>
        <end position="373"/>
    </location>
</feature>
<gene>
    <name evidence="9" type="ORF">JJQ58_03165</name>
</gene>
<dbReference type="Gene3D" id="3.60.15.10">
    <property type="entry name" value="Ribonuclease Z/Hydroxyacylglutathione hydrolase-like"/>
    <property type="match status" value="1"/>
</dbReference>
<keyword evidence="10" id="KW-1185">Reference proteome</keyword>